<dbReference type="InterPro" id="IPR007450">
    <property type="entry name" value="BamE_dom"/>
</dbReference>
<evidence type="ECO:0000313" key="5">
    <source>
        <dbReference type="EMBL" id="RAH96973.1"/>
    </source>
</evidence>
<dbReference type="OrthoDB" id="9808313at2"/>
<gene>
    <name evidence="5" type="ORF">DLJ53_30310</name>
</gene>
<dbReference type="InterPro" id="IPR026592">
    <property type="entry name" value="BamE"/>
</dbReference>
<proteinExistence type="predicted"/>
<dbReference type="GO" id="GO:0043165">
    <property type="term" value="P:Gram-negative-bacterium-type cell outer membrane assembly"/>
    <property type="evidence" value="ECO:0007669"/>
    <property type="project" value="TreeGrafter"/>
</dbReference>
<organism evidence="5 6">
    <name type="scientific">Acuticoccus sediminis</name>
    <dbReference type="NCBI Taxonomy" id="2184697"/>
    <lineage>
        <taxon>Bacteria</taxon>
        <taxon>Pseudomonadati</taxon>
        <taxon>Pseudomonadota</taxon>
        <taxon>Alphaproteobacteria</taxon>
        <taxon>Hyphomicrobiales</taxon>
        <taxon>Amorphaceae</taxon>
        <taxon>Acuticoccus</taxon>
    </lineage>
</organism>
<dbReference type="Pfam" id="PF04355">
    <property type="entry name" value="BamE"/>
    <property type="match status" value="1"/>
</dbReference>
<keyword evidence="1" id="KW-0732">Signal</keyword>
<dbReference type="PROSITE" id="PS51257">
    <property type="entry name" value="PROKAR_LIPOPROTEIN"/>
    <property type="match status" value="1"/>
</dbReference>
<dbReference type="EMBL" id="QHHQ01000010">
    <property type="protein sequence ID" value="RAH96973.1"/>
    <property type="molecule type" value="Genomic_DNA"/>
</dbReference>
<evidence type="ECO:0000259" key="4">
    <source>
        <dbReference type="Pfam" id="PF04355"/>
    </source>
</evidence>
<sequence>MAQNPLRASDKLGARRFEVKSLVAVAAVCLTLSACATSEEFTRGQKITPDQLEQVPIGSSKEQALLALGTPTSTGLAGGEALYYISQTKGRNFAFQKTAVRDRRILVVYLDDDGKVRQIAEYGLKDGKVFDYLSRKTRTSGKDLAFLSQVLAGMANPEL</sequence>
<keyword evidence="2" id="KW-0472">Membrane</keyword>
<comment type="caution">
    <text evidence="5">The sequence shown here is derived from an EMBL/GenBank/DDBJ whole genome shotgun (WGS) entry which is preliminary data.</text>
</comment>
<dbReference type="Gene3D" id="3.30.1450.10">
    <property type="match status" value="1"/>
</dbReference>
<dbReference type="AlphaFoldDB" id="A0A8B2NHS7"/>
<dbReference type="RefSeq" id="WP_111352081.1">
    <property type="nucleotide sequence ID" value="NZ_JAIWKD010000010.1"/>
</dbReference>
<protein>
    <submittedName>
        <fullName evidence="5">Outer membrane protein assembly factor BamE</fullName>
    </submittedName>
</protein>
<dbReference type="InterPro" id="IPR037873">
    <property type="entry name" value="BamE-like"/>
</dbReference>
<keyword evidence="6" id="KW-1185">Reference proteome</keyword>
<evidence type="ECO:0000256" key="1">
    <source>
        <dbReference type="ARBA" id="ARBA00022729"/>
    </source>
</evidence>
<evidence type="ECO:0000256" key="2">
    <source>
        <dbReference type="ARBA" id="ARBA00023136"/>
    </source>
</evidence>
<dbReference type="PANTHER" id="PTHR37482:SF1">
    <property type="entry name" value="OUTER MEMBRANE PROTEIN ASSEMBLY FACTOR BAME"/>
    <property type="match status" value="1"/>
</dbReference>
<dbReference type="GO" id="GO:0051205">
    <property type="term" value="P:protein insertion into membrane"/>
    <property type="evidence" value="ECO:0007669"/>
    <property type="project" value="TreeGrafter"/>
</dbReference>
<accession>A0A8B2NHS7</accession>
<reference evidence="5 6" key="1">
    <citation type="submission" date="2018-05" db="EMBL/GenBank/DDBJ databases">
        <title>Acuticoccus sediminis sp. nov., isolated from deep-sea sediment of Indian Ocean.</title>
        <authorList>
            <person name="Liu X."/>
            <person name="Lai Q."/>
            <person name="Du Y."/>
            <person name="Sun F."/>
            <person name="Zhang X."/>
            <person name="Wang S."/>
            <person name="Shao Z."/>
        </authorList>
    </citation>
    <scope>NUCLEOTIDE SEQUENCE [LARGE SCALE GENOMIC DNA]</scope>
    <source>
        <strain evidence="5 6">PTG4-2</strain>
    </source>
</reference>
<dbReference type="GO" id="GO:0030674">
    <property type="term" value="F:protein-macromolecule adaptor activity"/>
    <property type="evidence" value="ECO:0007669"/>
    <property type="project" value="TreeGrafter"/>
</dbReference>
<dbReference type="Proteomes" id="UP000249590">
    <property type="component" value="Unassembled WGS sequence"/>
</dbReference>
<evidence type="ECO:0000256" key="3">
    <source>
        <dbReference type="ARBA" id="ARBA00023237"/>
    </source>
</evidence>
<name>A0A8B2NHS7_9HYPH</name>
<dbReference type="PANTHER" id="PTHR37482">
    <property type="entry name" value="OUTER MEMBRANE PROTEIN ASSEMBLY FACTOR BAME"/>
    <property type="match status" value="1"/>
</dbReference>
<feature type="domain" description="Outer membrane protein assembly factor BamE" evidence="4">
    <location>
        <begin position="44"/>
        <end position="119"/>
    </location>
</feature>
<evidence type="ECO:0000313" key="6">
    <source>
        <dbReference type="Proteomes" id="UP000249590"/>
    </source>
</evidence>
<dbReference type="GO" id="GO:1990063">
    <property type="term" value="C:Bam protein complex"/>
    <property type="evidence" value="ECO:0007669"/>
    <property type="project" value="TreeGrafter"/>
</dbReference>
<keyword evidence="3" id="KW-0998">Cell outer membrane</keyword>